<evidence type="ECO:0000313" key="2">
    <source>
        <dbReference type="Proteomes" id="UP000634660"/>
    </source>
</evidence>
<dbReference type="AlphaFoldDB" id="A0A918RH87"/>
<dbReference type="Proteomes" id="UP000634660">
    <property type="component" value="Unassembled WGS sequence"/>
</dbReference>
<dbReference type="EMBL" id="BMVX01000038">
    <property type="protein sequence ID" value="GGZ94986.1"/>
    <property type="molecule type" value="Genomic_DNA"/>
</dbReference>
<sequence length="127" mass="13831">MKRIVREGQLYRDLARDMIDRDRRLRVLSIGDDGRAECRVEHDLDGTTGRRPFIQAKALAVPSRYELVEDAAGPGNDPRYLLLLAAVAAVHGPAATPADYARAAWDILGPKPAEAGTQRATDSVSHG</sequence>
<reference evidence="1" key="2">
    <citation type="submission" date="2020-09" db="EMBL/GenBank/DDBJ databases">
        <authorList>
            <person name="Sun Q."/>
            <person name="Ohkuma M."/>
        </authorList>
    </citation>
    <scope>NUCLEOTIDE SEQUENCE</scope>
    <source>
        <strain evidence="1">JCM 4834</strain>
    </source>
</reference>
<protein>
    <submittedName>
        <fullName evidence="1">Uncharacterized protein</fullName>
    </submittedName>
</protein>
<gene>
    <name evidence="1" type="ORF">GCM10010371_63580</name>
</gene>
<proteinExistence type="predicted"/>
<organism evidence="1 2">
    <name type="scientific">Streptomyces subrutilus</name>
    <dbReference type="NCBI Taxonomy" id="36818"/>
    <lineage>
        <taxon>Bacteria</taxon>
        <taxon>Bacillati</taxon>
        <taxon>Actinomycetota</taxon>
        <taxon>Actinomycetes</taxon>
        <taxon>Kitasatosporales</taxon>
        <taxon>Streptomycetaceae</taxon>
        <taxon>Streptomyces</taxon>
    </lineage>
</organism>
<dbReference type="Pfam" id="PF19881">
    <property type="entry name" value="DUF6354"/>
    <property type="match status" value="1"/>
</dbReference>
<evidence type="ECO:0000313" key="1">
    <source>
        <dbReference type="EMBL" id="GGZ94986.1"/>
    </source>
</evidence>
<comment type="caution">
    <text evidence="1">The sequence shown here is derived from an EMBL/GenBank/DDBJ whole genome shotgun (WGS) entry which is preliminary data.</text>
</comment>
<dbReference type="InterPro" id="IPR045934">
    <property type="entry name" value="DUF6354"/>
</dbReference>
<name>A0A918RH87_9ACTN</name>
<reference evidence="1" key="1">
    <citation type="journal article" date="2014" name="Int. J. Syst. Evol. Microbiol.">
        <title>Complete genome sequence of Corynebacterium casei LMG S-19264T (=DSM 44701T), isolated from a smear-ripened cheese.</title>
        <authorList>
            <consortium name="US DOE Joint Genome Institute (JGI-PGF)"/>
            <person name="Walter F."/>
            <person name="Albersmeier A."/>
            <person name="Kalinowski J."/>
            <person name="Ruckert C."/>
        </authorList>
    </citation>
    <scope>NUCLEOTIDE SEQUENCE</scope>
    <source>
        <strain evidence="1">JCM 4834</strain>
    </source>
</reference>
<dbReference type="RefSeq" id="WP_189829114.1">
    <property type="nucleotide sequence ID" value="NZ_BMVX01000038.1"/>
</dbReference>
<accession>A0A918RH87</accession>